<feature type="compositionally biased region" description="Pro residues" evidence="1">
    <location>
        <begin position="131"/>
        <end position="163"/>
    </location>
</feature>
<name>A0ABV0AK10_9ACTN</name>
<evidence type="ECO:0000259" key="2">
    <source>
        <dbReference type="Pfam" id="PF13411"/>
    </source>
</evidence>
<protein>
    <submittedName>
        <fullName evidence="3">MerR family transcriptional regulator</fullName>
    </submittedName>
</protein>
<dbReference type="InterPro" id="IPR009061">
    <property type="entry name" value="DNA-bd_dom_put_sf"/>
</dbReference>
<gene>
    <name evidence="3" type="ORF">AAH991_11150</name>
</gene>
<dbReference type="Gene3D" id="1.10.1660.10">
    <property type="match status" value="1"/>
</dbReference>
<feature type="region of interest" description="Disordered" evidence="1">
    <location>
        <begin position="127"/>
        <end position="245"/>
    </location>
</feature>
<feature type="compositionally biased region" description="Low complexity" evidence="1">
    <location>
        <begin position="196"/>
        <end position="216"/>
    </location>
</feature>
<comment type="caution">
    <text evidence="3">The sequence shown here is derived from an EMBL/GenBank/DDBJ whole genome shotgun (WGS) entry which is preliminary data.</text>
</comment>
<sequence length="362" mass="37836">MSDTWTIGELAERAAALLGAVPRVYGQEQRADGKEQRANGKEQRADGPEPRGNGRVREVPNERLIRWYTTIGLLDPPLGRRGRVALYGRRHLLQLVAVKRRQADGLSIADIQAELTGATDAMLQRVAGLTGPPPAPPPEPPPPVPAPRPVVPPSPPSPAPAPAPGWCGTRPEPGTVPATPDVARPSARDRFWTRPASSAATAAAGHSGTSHSGSGRTDPRRTDPRRTDAMDPGTARTDTADPAATPVCAVHPDTVLPDTVLPDAVHSGTAHPGTAHPDTVLPDTVHPDTVLPDVVHGVRLAPGVTVLLDSAHRAPDGHEVAALRRAAAPLLTALATLGLAGPFHRPDDTAAFDPRASDTLEG</sequence>
<feature type="compositionally biased region" description="Basic and acidic residues" evidence="1">
    <location>
        <begin position="217"/>
        <end position="229"/>
    </location>
</feature>
<dbReference type="SUPFAM" id="SSF46955">
    <property type="entry name" value="Putative DNA-binding domain"/>
    <property type="match status" value="1"/>
</dbReference>
<proteinExistence type="predicted"/>
<evidence type="ECO:0000313" key="3">
    <source>
        <dbReference type="EMBL" id="MEN3535660.1"/>
    </source>
</evidence>
<evidence type="ECO:0000256" key="1">
    <source>
        <dbReference type="SAM" id="MobiDB-lite"/>
    </source>
</evidence>
<feature type="compositionally biased region" description="Basic and acidic residues" evidence="1">
    <location>
        <begin position="29"/>
        <end position="49"/>
    </location>
</feature>
<dbReference type="RefSeq" id="WP_346225685.1">
    <property type="nucleotide sequence ID" value="NZ_JBDJAW010000007.1"/>
</dbReference>
<accession>A0ABV0AK10</accession>
<dbReference type="InterPro" id="IPR000551">
    <property type="entry name" value="MerR-type_HTH_dom"/>
</dbReference>
<keyword evidence="4" id="KW-1185">Reference proteome</keyword>
<feature type="domain" description="HTH merR-type" evidence="2">
    <location>
        <begin position="63"/>
        <end position="115"/>
    </location>
</feature>
<organism evidence="3 4">
    <name type="scientific">Microbispora maris</name>
    <dbReference type="NCBI Taxonomy" id="3144104"/>
    <lineage>
        <taxon>Bacteria</taxon>
        <taxon>Bacillati</taxon>
        <taxon>Actinomycetota</taxon>
        <taxon>Actinomycetes</taxon>
        <taxon>Streptosporangiales</taxon>
        <taxon>Streptosporangiaceae</taxon>
        <taxon>Microbispora</taxon>
    </lineage>
</organism>
<dbReference type="Pfam" id="PF13411">
    <property type="entry name" value="MerR_1"/>
    <property type="match status" value="1"/>
</dbReference>
<reference evidence="3 4" key="1">
    <citation type="submission" date="2024-05" db="EMBL/GenBank/DDBJ databases">
        <title>Microbispora sp.ZYX-F-249.</title>
        <authorList>
            <person name="Xie H."/>
        </authorList>
    </citation>
    <scope>NUCLEOTIDE SEQUENCE [LARGE SCALE GENOMIC DNA]</scope>
    <source>
        <strain evidence="3 4">ZYX-F-249</strain>
    </source>
</reference>
<feature type="region of interest" description="Disordered" evidence="1">
    <location>
        <begin position="27"/>
        <end position="57"/>
    </location>
</feature>
<feature type="compositionally biased region" description="Low complexity" evidence="1">
    <location>
        <begin position="231"/>
        <end position="245"/>
    </location>
</feature>
<evidence type="ECO:0000313" key="4">
    <source>
        <dbReference type="Proteomes" id="UP001447516"/>
    </source>
</evidence>
<dbReference type="EMBL" id="JBDJAW010000007">
    <property type="protein sequence ID" value="MEN3535660.1"/>
    <property type="molecule type" value="Genomic_DNA"/>
</dbReference>
<dbReference type="Proteomes" id="UP001447516">
    <property type="component" value="Unassembled WGS sequence"/>
</dbReference>